<accession>A0A1L0BMA5</accession>
<dbReference type="PANTHER" id="PTHR12828">
    <property type="entry name" value="PROTEASOME MATURATION PROTEIN UMP1"/>
    <property type="match status" value="1"/>
</dbReference>
<evidence type="ECO:0000256" key="2">
    <source>
        <dbReference type="ARBA" id="ARBA00043974"/>
    </source>
</evidence>
<comment type="similarity">
    <text evidence="2">Belongs to the POMP/UMP1 family.</text>
</comment>
<evidence type="ECO:0000256" key="1">
    <source>
        <dbReference type="ARBA" id="ARBA00023186"/>
    </source>
</evidence>
<dbReference type="GO" id="GO:0043248">
    <property type="term" value="P:proteasome assembly"/>
    <property type="evidence" value="ECO:0007669"/>
    <property type="project" value="InterPro"/>
</dbReference>
<dbReference type="InterPro" id="IPR008012">
    <property type="entry name" value="Ump1"/>
</dbReference>
<dbReference type="GO" id="GO:0005737">
    <property type="term" value="C:cytoplasm"/>
    <property type="evidence" value="ECO:0007669"/>
    <property type="project" value="TreeGrafter"/>
</dbReference>
<reference evidence="3 4" key="1">
    <citation type="submission" date="2016-10" db="EMBL/GenBank/DDBJ databases">
        <authorList>
            <person name="de Groot N.N."/>
        </authorList>
    </citation>
    <scope>NUCLEOTIDE SEQUENCE [LARGE SCALE GENOMIC DNA]</scope>
    <source>
        <strain evidence="3 4">PYCC 4715</strain>
    </source>
</reference>
<dbReference type="Proteomes" id="UP000182259">
    <property type="component" value="Chromosome II"/>
</dbReference>
<dbReference type="Pfam" id="PF05348">
    <property type="entry name" value="UMP1"/>
    <property type="match status" value="1"/>
</dbReference>
<sequence length="147" mass="16576">MVIIVPENNKQASVSTTTFGDAAENTPALQDTLRAQQGPLNIASQLNNRHPLEGRVQNWEETQQNTRLEMYRRVFGAGEPIKRSMELNIIDATDFKPLVLGGPDSMHRDILLNRDATVDWEDVYKGGFDSGRHVADFHSEMERRVGI</sequence>
<keyword evidence="1" id="KW-0143">Chaperone</keyword>
<evidence type="ECO:0000313" key="3">
    <source>
        <dbReference type="EMBL" id="SGZ51306.1"/>
    </source>
</evidence>
<gene>
    <name evidence="3" type="ORF">SAMEA4029009_CIC11G00000001275</name>
</gene>
<dbReference type="GO" id="GO:0005634">
    <property type="term" value="C:nucleus"/>
    <property type="evidence" value="ECO:0007669"/>
    <property type="project" value="TreeGrafter"/>
</dbReference>
<dbReference type="EMBL" id="LT635765">
    <property type="protein sequence ID" value="SGZ51306.1"/>
    <property type="molecule type" value="Genomic_DNA"/>
</dbReference>
<organism evidence="3 4">
    <name type="scientific">Sungouiella intermedia</name>
    <dbReference type="NCBI Taxonomy" id="45354"/>
    <lineage>
        <taxon>Eukaryota</taxon>
        <taxon>Fungi</taxon>
        <taxon>Dikarya</taxon>
        <taxon>Ascomycota</taxon>
        <taxon>Saccharomycotina</taxon>
        <taxon>Pichiomycetes</taxon>
        <taxon>Metschnikowiaceae</taxon>
        <taxon>Sungouiella</taxon>
    </lineage>
</organism>
<proteinExistence type="inferred from homology"/>
<protein>
    <submittedName>
        <fullName evidence="3">CIC11C00000001275</fullName>
    </submittedName>
</protein>
<dbReference type="AlphaFoldDB" id="A0A1L0BMA5"/>
<evidence type="ECO:0000313" key="4">
    <source>
        <dbReference type="Proteomes" id="UP000182259"/>
    </source>
</evidence>
<dbReference type="PANTHER" id="PTHR12828:SF3">
    <property type="entry name" value="PROTEASOME MATURATION PROTEIN"/>
    <property type="match status" value="1"/>
</dbReference>
<name>A0A1L0BMA5_9ASCO</name>